<sequence length="363" mass="41037">MKTVELGAYLMEERKTIENLSLKLRNICNDWGLDDSKIAAFVSDGGANIKGAIKSEFGDGKHISCFGHVIINIGQRLIEVNITPPASESQNQVSDLPADENDAIDNLEDLITDHTEQSSLRELLSKVKQIVTFFRQSERATTELLKLQKDKPENSRLKLIQEVRTRWNSCFEMVDRFIVLADHASKVLLQVKMDKSSKAKPPNMITADLVKTERKLSLAATVANINAQDEILAIQGPESQKTNDDNYDIWSYFDNTVSCSSNLADSDEAGGLPIQLRQYLTRPAVNRTQNPNPFTVWESMKYEYPYLWNVAKKYLPTVATSVPCERLFSHAGLIANQLRSRLSPQHINELIFLRSIGEEMWFS</sequence>
<dbReference type="InterPro" id="IPR008906">
    <property type="entry name" value="HATC_C_dom"/>
</dbReference>
<evidence type="ECO:0000256" key="5">
    <source>
        <dbReference type="ARBA" id="ARBA00023242"/>
    </source>
</evidence>
<dbReference type="RefSeq" id="XP_049316904.1">
    <property type="nucleotide sequence ID" value="XM_049460947.1"/>
</dbReference>
<evidence type="ECO:0000256" key="1">
    <source>
        <dbReference type="ARBA" id="ARBA00004123"/>
    </source>
</evidence>
<organism evidence="7 8">
    <name type="scientific">Bactrocera dorsalis</name>
    <name type="common">Oriental fruit fly</name>
    <name type="synonym">Dacus dorsalis</name>
    <dbReference type="NCBI Taxonomy" id="27457"/>
    <lineage>
        <taxon>Eukaryota</taxon>
        <taxon>Metazoa</taxon>
        <taxon>Ecdysozoa</taxon>
        <taxon>Arthropoda</taxon>
        <taxon>Hexapoda</taxon>
        <taxon>Insecta</taxon>
        <taxon>Pterygota</taxon>
        <taxon>Neoptera</taxon>
        <taxon>Endopterygota</taxon>
        <taxon>Diptera</taxon>
        <taxon>Brachycera</taxon>
        <taxon>Muscomorpha</taxon>
        <taxon>Tephritoidea</taxon>
        <taxon>Tephritidae</taxon>
        <taxon>Bactrocera</taxon>
        <taxon>Bactrocera</taxon>
    </lineage>
</organism>
<evidence type="ECO:0000313" key="7">
    <source>
        <dbReference type="Proteomes" id="UP001652620"/>
    </source>
</evidence>
<keyword evidence="5" id="KW-0539">Nucleus</keyword>
<dbReference type="Proteomes" id="UP001652620">
    <property type="component" value="Chromosome 6"/>
</dbReference>
<evidence type="ECO:0000313" key="8">
    <source>
        <dbReference type="RefSeq" id="XP_049316904.1"/>
    </source>
</evidence>
<dbReference type="PANTHER" id="PTHR46481:SF10">
    <property type="entry name" value="ZINC FINGER BED DOMAIN-CONTAINING PROTEIN 39"/>
    <property type="match status" value="1"/>
</dbReference>
<dbReference type="SUPFAM" id="SSF53098">
    <property type="entry name" value="Ribonuclease H-like"/>
    <property type="match status" value="1"/>
</dbReference>
<proteinExistence type="predicted"/>
<evidence type="ECO:0000259" key="6">
    <source>
        <dbReference type="Pfam" id="PF05699"/>
    </source>
</evidence>
<evidence type="ECO:0000256" key="3">
    <source>
        <dbReference type="ARBA" id="ARBA00022771"/>
    </source>
</evidence>
<keyword evidence="2" id="KW-0479">Metal-binding</keyword>
<keyword evidence="7" id="KW-1185">Reference proteome</keyword>
<accession>A0ABM3K5Z2</accession>
<gene>
    <name evidence="8" type="primary">LOC125779673</name>
</gene>
<dbReference type="GeneID" id="125779673"/>
<protein>
    <submittedName>
        <fullName evidence="8">Uncharacterized protein LOC125779673</fullName>
    </submittedName>
</protein>
<dbReference type="PANTHER" id="PTHR46481">
    <property type="entry name" value="ZINC FINGER BED DOMAIN-CONTAINING PROTEIN 4"/>
    <property type="match status" value="1"/>
</dbReference>
<dbReference type="Pfam" id="PF05699">
    <property type="entry name" value="Dimer_Tnp_hAT"/>
    <property type="match status" value="1"/>
</dbReference>
<reference evidence="8" key="1">
    <citation type="submission" date="2025-08" db="UniProtKB">
        <authorList>
            <consortium name="RefSeq"/>
        </authorList>
    </citation>
    <scope>IDENTIFICATION</scope>
    <source>
        <tissue evidence="8">Adult</tissue>
    </source>
</reference>
<dbReference type="InterPro" id="IPR052035">
    <property type="entry name" value="ZnF_BED_domain_contain"/>
</dbReference>
<evidence type="ECO:0000256" key="2">
    <source>
        <dbReference type="ARBA" id="ARBA00022723"/>
    </source>
</evidence>
<comment type="subcellular location">
    <subcellularLocation>
        <location evidence="1">Nucleus</location>
    </subcellularLocation>
</comment>
<dbReference type="InterPro" id="IPR012337">
    <property type="entry name" value="RNaseH-like_sf"/>
</dbReference>
<keyword evidence="4" id="KW-0862">Zinc</keyword>
<name>A0ABM3K5Z2_BACDO</name>
<feature type="domain" description="HAT C-terminal dimerisation" evidence="6">
    <location>
        <begin position="276"/>
        <end position="355"/>
    </location>
</feature>
<keyword evidence="3" id="KW-0863">Zinc-finger</keyword>
<evidence type="ECO:0000256" key="4">
    <source>
        <dbReference type="ARBA" id="ARBA00022833"/>
    </source>
</evidence>